<feature type="DNA-binding region" description="OmpR/PhoB-type" evidence="3">
    <location>
        <begin position="5"/>
        <end position="102"/>
    </location>
</feature>
<name>A0ABV6JNP7_9PROT</name>
<dbReference type="SUPFAM" id="SSF48452">
    <property type="entry name" value="TPR-like"/>
    <property type="match status" value="1"/>
</dbReference>
<dbReference type="InterPro" id="IPR001867">
    <property type="entry name" value="OmpR/PhoB-type_DNA-bd"/>
</dbReference>
<evidence type="ECO:0000313" key="6">
    <source>
        <dbReference type="EMBL" id="MFC0406952.1"/>
    </source>
</evidence>
<dbReference type="InterPro" id="IPR011990">
    <property type="entry name" value="TPR-like_helical_dom_sf"/>
</dbReference>
<dbReference type="CDD" id="cd00383">
    <property type="entry name" value="trans_reg_C"/>
    <property type="match status" value="1"/>
</dbReference>
<dbReference type="Gene3D" id="1.25.40.10">
    <property type="entry name" value="Tetratricopeptide repeat domain"/>
    <property type="match status" value="1"/>
</dbReference>
<feature type="compositionally biased region" description="Low complexity" evidence="4">
    <location>
        <begin position="115"/>
        <end position="133"/>
    </location>
</feature>
<dbReference type="PROSITE" id="PS51755">
    <property type="entry name" value="OMPR_PHOB"/>
    <property type="match status" value="1"/>
</dbReference>
<gene>
    <name evidence="6" type="ORF">ACFFGY_01740</name>
</gene>
<dbReference type="InterPro" id="IPR016032">
    <property type="entry name" value="Sig_transdc_resp-reg_C-effctor"/>
</dbReference>
<evidence type="ECO:0000256" key="2">
    <source>
        <dbReference type="PROSITE-ProRule" id="PRU00339"/>
    </source>
</evidence>
<evidence type="ECO:0000256" key="4">
    <source>
        <dbReference type="SAM" id="MobiDB-lite"/>
    </source>
</evidence>
<proteinExistence type="predicted"/>
<sequence length="588" mass="61373">MHDSVPPRRLGGYVLDNSRATLLDPHGQPVALRPKSFALLNLLLDHSGRLVRREQILEALWPGLNVSDDSITQCISEIRRALGQQGVQLLRTVPRRGYILELRFREDAASPSPPSEAGAAPAAPGAPPEGDAALPGSGPAPDYEPPGQSAMAGEAPAGQEAAHIAPSDEVPGRASIAPAGEVAIGTVPITTAPIGTAPIRMARGGTRPTSRAPGGPTRAGAETGEAAAWRQEPARRIASRLAAWSGPRAWALAGLLVAGAAGAMTLRLDASAPPEPAAAEAPAGLSAASRPDLVATSLSGPVAPAAVVAPAVLSPTPVASASPSPLLQAQQLYDKGRELAYRPNGLRRENWQGARAFFEQAIAVAPDFAPAYVEAVFTHTNMATSGLAADPAAELRAAEALVREAAVRAPDRADVQSARGAVLRLQRRSAEAMEAYRRAVALDPGQHASRANIGLMLILTGHPEAAAEPIRTSLALTGPTHPYVGTWLTYLGIAALQMDEGDRGATLFQQSLERQAFLPPDTRRLWLASALALSGQGEEARALLAEVRSRQPALSATALRRGELSDDPTYLARQEVFYRGLALAGLPE</sequence>
<organism evidence="6 7">
    <name type="scientific">Roseomonas elaeocarpi</name>
    <dbReference type="NCBI Taxonomy" id="907779"/>
    <lineage>
        <taxon>Bacteria</taxon>
        <taxon>Pseudomonadati</taxon>
        <taxon>Pseudomonadota</taxon>
        <taxon>Alphaproteobacteria</taxon>
        <taxon>Acetobacterales</taxon>
        <taxon>Roseomonadaceae</taxon>
        <taxon>Roseomonas</taxon>
    </lineage>
</organism>
<evidence type="ECO:0000256" key="1">
    <source>
        <dbReference type="ARBA" id="ARBA00023125"/>
    </source>
</evidence>
<dbReference type="EMBL" id="JBHLUN010000001">
    <property type="protein sequence ID" value="MFC0406952.1"/>
    <property type="molecule type" value="Genomic_DNA"/>
</dbReference>
<evidence type="ECO:0000259" key="5">
    <source>
        <dbReference type="PROSITE" id="PS51755"/>
    </source>
</evidence>
<dbReference type="Pfam" id="PF00486">
    <property type="entry name" value="Trans_reg_C"/>
    <property type="match status" value="1"/>
</dbReference>
<dbReference type="InterPro" id="IPR019734">
    <property type="entry name" value="TPR_rpt"/>
</dbReference>
<accession>A0ABV6JNP7</accession>
<dbReference type="RefSeq" id="WP_377042641.1">
    <property type="nucleotide sequence ID" value="NZ_JBHLUN010000001.1"/>
</dbReference>
<feature type="region of interest" description="Disordered" evidence="4">
    <location>
        <begin position="195"/>
        <end position="228"/>
    </location>
</feature>
<dbReference type="Proteomes" id="UP001589865">
    <property type="component" value="Unassembled WGS sequence"/>
</dbReference>
<feature type="repeat" description="TPR" evidence="2">
    <location>
        <begin position="413"/>
        <end position="446"/>
    </location>
</feature>
<evidence type="ECO:0000256" key="3">
    <source>
        <dbReference type="PROSITE-ProRule" id="PRU01091"/>
    </source>
</evidence>
<keyword evidence="7" id="KW-1185">Reference proteome</keyword>
<keyword evidence="2" id="KW-0802">TPR repeat</keyword>
<reference evidence="6 7" key="1">
    <citation type="submission" date="2024-09" db="EMBL/GenBank/DDBJ databases">
        <authorList>
            <person name="Sun Q."/>
            <person name="Mori K."/>
        </authorList>
    </citation>
    <scope>NUCLEOTIDE SEQUENCE [LARGE SCALE GENOMIC DNA]</scope>
    <source>
        <strain evidence="6 7">TBRC 5777</strain>
    </source>
</reference>
<feature type="region of interest" description="Disordered" evidence="4">
    <location>
        <begin position="107"/>
        <end position="163"/>
    </location>
</feature>
<dbReference type="SMART" id="SM00028">
    <property type="entry name" value="TPR"/>
    <property type="match status" value="2"/>
</dbReference>
<dbReference type="InterPro" id="IPR036388">
    <property type="entry name" value="WH-like_DNA-bd_sf"/>
</dbReference>
<feature type="compositionally biased region" description="Low complexity" evidence="4">
    <location>
        <begin position="211"/>
        <end position="228"/>
    </location>
</feature>
<evidence type="ECO:0000313" key="7">
    <source>
        <dbReference type="Proteomes" id="UP001589865"/>
    </source>
</evidence>
<dbReference type="Gene3D" id="1.10.10.10">
    <property type="entry name" value="Winged helix-like DNA-binding domain superfamily/Winged helix DNA-binding domain"/>
    <property type="match status" value="1"/>
</dbReference>
<feature type="domain" description="OmpR/PhoB-type" evidence="5">
    <location>
        <begin position="5"/>
        <end position="102"/>
    </location>
</feature>
<keyword evidence="1 3" id="KW-0238">DNA-binding</keyword>
<dbReference type="PROSITE" id="PS50005">
    <property type="entry name" value="TPR"/>
    <property type="match status" value="1"/>
</dbReference>
<dbReference type="SUPFAM" id="SSF46894">
    <property type="entry name" value="C-terminal effector domain of the bipartite response regulators"/>
    <property type="match status" value="1"/>
</dbReference>
<dbReference type="SMART" id="SM00862">
    <property type="entry name" value="Trans_reg_C"/>
    <property type="match status" value="1"/>
</dbReference>
<comment type="caution">
    <text evidence="6">The sequence shown here is derived from an EMBL/GenBank/DDBJ whole genome shotgun (WGS) entry which is preliminary data.</text>
</comment>
<protein>
    <submittedName>
        <fullName evidence="6">Winged helix-turn-helix domain-containing protein</fullName>
    </submittedName>
</protein>